<keyword evidence="3" id="KW-1185">Reference proteome</keyword>
<organism evidence="2 3">
    <name type="scientific">Perca flavescens</name>
    <name type="common">American yellow perch</name>
    <name type="synonym">Morone flavescens</name>
    <dbReference type="NCBI Taxonomy" id="8167"/>
    <lineage>
        <taxon>Eukaryota</taxon>
        <taxon>Metazoa</taxon>
        <taxon>Chordata</taxon>
        <taxon>Craniata</taxon>
        <taxon>Vertebrata</taxon>
        <taxon>Euteleostomi</taxon>
        <taxon>Actinopterygii</taxon>
        <taxon>Neopterygii</taxon>
        <taxon>Teleostei</taxon>
        <taxon>Neoteleostei</taxon>
        <taxon>Acanthomorphata</taxon>
        <taxon>Eupercaria</taxon>
        <taxon>Perciformes</taxon>
        <taxon>Percoidei</taxon>
        <taxon>Percidae</taxon>
        <taxon>Percinae</taxon>
        <taxon>Perca</taxon>
    </lineage>
</organism>
<accession>A0A484CS29</accession>
<name>A0A484CS29_PERFV</name>
<evidence type="ECO:0000256" key="1">
    <source>
        <dbReference type="SAM" id="MobiDB-lite"/>
    </source>
</evidence>
<dbReference type="Proteomes" id="UP000295070">
    <property type="component" value="Chromosome 11"/>
</dbReference>
<dbReference type="STRING" id="8167.A0A484CS29"/>
<feature type="compositionally biased region" description="Basic and acidic residues" evidence="1">
    <location>
        <begin position="70"/>
        <end position="86"/>
    </location>
</feature>
<evidence type="ECO:0000313" key="3">
    <source>
        <dbReference type="Proteomes" id="UP000295070"/>
    </source>
</evidence>
<protein>
    <submittedName>
        <fullName evidence="2">Uncharacterized protein</fullName>
    </submittedName>
</protein>
<evidence type="ECO:0000313" key="2">
    <source>
        <dbReference type="EMBL" id="TDH06481.1"/>
    </source>
</evidence>
<dbReference type="EMBL" id="SCKG01000011">
    <property type="protein sequence ID" value="TDH06481.1"/>
    <property type="molecule type" value="Genomic_DNA"/>
</dbReference>
<feature type="region of interest" description="Disordered" evidence="1">
    <location>
        <begin position="1"/>
        <end position="97"/>
    </location>
</feature>
<comment type="caution">
    <text evidence="2">The sequence shown here is derived from an EMBL/GenBank/DDBJ whole genome shotgun (WGS) entry which is preliminary data.</text>
</comment>
<gene>
    <name evidence="2" type="ORF">EPR50_G00113790</name>
</gene>
<dbReference type="AlphaFoldDB" id="A0A484CS29"/>
<reference evidence="2 3" key="1">
    <citation type="submission" date="2019-01" db="EMBL/GenBank/DDBJ databases">
        <title>A chromosome-scale genome assembly of the yellow perch, Perca flavescens.</title>
        <authorList>
            <person name="Feron R."/>
            <person name="Morvezen R."/>
            <person name="Bestin A."/>
            <person name="Haffray P."/>
            <person name="Klopp C."/>
            <person name="Zahm M."/>
            <person name="Cabau C."/>
            <person name="Roques C."/>
            <person name="Donnadieu C."/>
            <person name="Bouchez O."/>
            <person name="Christie M."/>
            <person name="Larson W."/>
            <person name="Guiguen Y."/>
        </authorList>
    </citation>
    <scope>NUCLEOTIDE SEQUENCE [LARGE SCALE GENOMIC DNA]</scope>
    <source>
        <strain evidence="2">YP-PL-M2</strain>
        <tissue evidence="2">Blood</tissue>
    </source>
</reference>
<sequence length="159" mass="17322">MKGKPKHNVLNYENVVETGSESDEDDRTAGGRGGEDEEAASPADVPSLEASPRVAQALLSYQDQDGSDGPLDRHQDQHHRWGDDTNGHLNGSGDRKDDLKVVGPDTSLHATVKRCNGVSELDQFFLKGKLEEGDGHPATIAEYLQRSDTAIIYPEARRS</sequence>
<proteinExistence type="predicted"/>